<protein>
    <submittedName>
        <fullName evidence="1">Uncharacterized protein</fullName>
    </submittedName>
</protein>
<dbReference type="Gene3D" id="3.40.190.10">
    <property type="entry name" value="Periplasmic binding protein-like II"/>
    <property type="match status" value="2"/>
</dbReference>
<gene>
    <name evidence="1" type="ORF">Pflav_066870</name>
</gene>
<dbReference type="AlphaFoldDB" id="A0A6F8Y2K1"/>
<dbReference type="KEGG" id="pfla:Pflav_066870"/>
<keyword evidence="2" id="KW-1185">Reference proteome</keyword>
<proteinExistence type="predicted"/>
<evidence type="ECO:0000313" key="2">
    <source>
        <dbReference type="Proteomes" id="UP000502508"/>
    </source>
</evidence>
<evidence type="ECO:0000313" key="1">
    <source>
        <dbReference type="EMBL" id="BCB80277.1"/>
    </source>
</evidence>
<sequence>MNFLVNDPEAGKILGTERGLSPNTDVRKVVSESLTDPTARATINFENAITPRFGAAPAPPPKGHSKIRSLLTAAAESVQLGQKPPRLAAQEFLNQANGTLAT</sequence>
<reference evidence="1 2" key="2">
    <citation type="submission" date="2020-03" db="EMBL/GenBank/DDBJ databases">
        <authorList>
            <person name="Ichikawa N."/>
            <person name="Kimura A."/>
            <person name="Kitahashi Y."/>
            <person name="Uohara A."/>
        </authorList>
    </citation>
    <scope>NUCLEOTIDE SEQUENCE [LARGE SCALE GENOMIC DNA]</scope>
    <source>
        <strain evidence="1 2">NBRC 107702</strain>
    </source>
</reference>
<dbReference type="EMBL" id="AP022870">
    <property type="protein sequence ID" value="BCB80277.1"/>
    <property type="molecule type" value="Genomic_DNA"/>
</dbReference>
<accession>A0A6F8Y2K1</accession>
<name>A0A6F8Y2K1_9ACTN</name>
<dbReference type="Proteomes" id="UP000502508">
    <property type="component" value="Chromosome"/>
</dbReference>
<reference evidence="1 2" key="1">
    <citation type="submission" date="2020-03" db="EMBL/GenBank/DDBJ databases">
        <title>Whole genome shotgun sequence of Phytohabitans flavus NBRC 107702.</title>
        <authorList>
            <person name="Komaki H."/>
            <person name="Tamura T."/>
        </authorList>
    </citation>
    <scope>NUCLEOTIDE SEQUENCE [LARGE SCALE GENOMIC DNA]</scope>
    <source>
        <strain evidence="1 2">NBRC 107702</strain>
    </source>
</reference>
<organism evidence="1 2">
    <name type="scientific">Phytohabitans flavus</name>
    <dbReference type="NCBI Taxonomy" id="1076124"/>
    <lineage>
        <taxon>Bacteria</taxon>
        <taxon>Bacillati</taxon>
        <taxon>Actinomycetota</taxon>
        <taxon>Actinomycetes</taxon>
        <taxon>Micromonosporales</taxon>
        <taxon>Micromonosporaceae</taxon>
    </lineage>
</organism>